<keyword evidence="2" id="KW-1185">Reference proteome</keyword>
<accession>A0ACD4NU84</accession>
<organism evidence="1 2">
    <name type="scientific">Antarcticirhabdus aurantiaca</name>
    <dbReference type="NCBI Taxonomy" id="2606717"/>
    <lineage>
        <taxon>Bacteria</taxon>
        <taxon>Pseudomonadati</taxon>
        <taxon>Pseudomonadota</taxon>
        <taxon>Alphaproteobacteria</taxon>
        <taxon>Hyphomicrobiales</taxon>
        <taxon>Aurantimonadaceae</taxon>
        <taxon>Antarcticirhabdus</taxon>
    </lineage>
</organism>
<gene>
    <name evidence="1" type="ORF">OXU80_08775</name>
</gene>
<proteinExistence type="predicted"/>
<name>A0ACD4NU84_9HYPH</name>
<protein>
    <submittedName>
        <fullName evidence="1">Uncharacterized protein</fullName>
    </submittedName>
</protein>
<dbReference type="Proteomes" id="UP001163223">
    <property type="component" value="Chromosome"/>
</dbReference>
<sequence length="204" mass="20893">MGEYEKALADIDLIRSRMAASTTFRGFGPAALAATGGIALIVAGVQTAMLAEPMREPGLFFAGWIVAAVIAVLLIGAEVIVRARRHHGGLADAMIHNAIGQFLPAGAAGLALAAILGRFAPDAVWALPGLWQILVSLGLFAAAPSLPRGSLLAAGWYFLAGCAVLMLAAQGPTLSPWMMGLPFAVGQMILAAVVFRGPGDAHVG</sequence>
<dbReference type="EMBL" id="CP113520">
    <property type="protein sequence ID" value="WAJ30281.1"/>
    <property type="molecule type" value="Genomic_DNA"/>
</dbReference>
<evidence type="ECO:0000313" key="1">
    <source>
        <dbReference type="EMBL" id="WAJ30281.1"/>
    </source>
</evidence>
<evidence type="ECO:0000313" key="2">
    <source>
        <dbReference type="Proteomes" id="UP001163223"/>
    </source>
</evidence>
<reference evidence="1" key="1">
    <citation type="submission" date="2022-11" db="EMBL/GenBank/DDBJ databases">
        <title>beta-Carotene-producing bacterium, Jeongeuplla avenae sp. nov., alleviates the salt stress of Arabidopsis seedlings.</title>
        <authorList>
            <person name="Jiang L."/>
            <person name="Lee J."/>
        </authorList>
    </citation>
    <scope>NUCLEOTIDE SEQUENCE</scope>
    <source>
        <strain evidence="1">DY_R2A_6</strain>
    </source>
</reference>